<protein>
    <recommendedName>
        <fullName evidence="5">Sialidase domain-containing protein</fullName>
    </recommendedName>
</protein>
<accession>A0A5C6DSF1</accession>
<evidence type="ECO:0000313" key="3">
    <source>
        <dbReference type="EMBL" id="TWU39698.1"/>
    </source>
</evidence>
<feature type="chain" id="PRO_5022795256" description="Sialidase domain-containing protein" evidence="2">
    <location>
        <begin position="20"/>
        <end position="480"/>
    </location>
</feature>
<proteinExistence type="predicted"/>
<comment type="caution">
    <text evidence="3">The sequence shown here is derived from an EMBL/GenBank/DDBJ whole genome shotgun (WGS) entry which is preliminary data.</text>
</comment>
<dbReference type="EMBL" id="SJPV01000003">
    <property type="protein sequence ID" value="TWU39698.1"/>
    <property type="molecule type" value="Genomic_DNA"/>
</dbReference>
<dbReference type="Pfam" id="PF15892">
    <property type="entry name" value="BNR_4"/>
    <property type="match status" value="1"/>
</dbReference>
<dbReference type="Proteomes" id="UP000319143">
    <property type="component" value="Unassembled WGS sequence"/>
</dbReference>
<evidence type="ECO:0000256" key="1">
    <source>
        <dbReference type="SAM" id="MobiDB-lite"/>
    </source>
</evidence>
<dbReference type="OrthoDB" id="223410at2"/>
<organism evidence="3 4">
    <name type="scientific">Novipirellula artificiosorum</name>
    <dbReference type="NCBI Taxonomy" id="2528016"/>
    <lineage>
        <taxon>Bacteria</taxon>
        <taxon>Pseudomonadati</taxon>
        <taxon>Planctomycetota</taxon>
        <taxon>Planctomycetia</taxon>
        <taxon>Pirellulales</taxon>
        <taxon>Pirellulaceae</taxon>
        <taxon>Novipirellula</taxon>
    </lineage>
</organism>
<dbReference type="AlphaFoldDB" id="A0A5C6DSF1"/>
<reference evidence="3 4" key="1">
    <citation type="submission" date="2019-02" db="EMBL/GenBank/DDBJ databases">
        <title>Deep-cultivation of Planctomycetes and their phenomic and genomic characterization uncovers novel biology.</title>
        <authorList>
            <person name="Wiegand S."/>
            <person name="Jogler M."/>
            <person name="Boedeker C."/>
            <person name="Pinto D."/>
            <person name="Vollmers J."/>
            <person name="Rivas-Marin E."/>
            <person name="Kohn T."/>
            <person name="Peeters S.H."/>
            <person name="Heuer A."/>
            <person name="Rast P."/>
            <person name="Oberbeckmann S."/>
            <person name="Bunk B."/>
            <person name="Jeske O."/>
            <person name="Meyerdierks A."/>
            <person name="Storesund J.E."/>
            <person name="Kallscheuer N."/>
            <person name="Luecker S."/>
            <person name="Lage O.M."/>
            <person name="Pohl T."/>
            <person name="Merkel B.J."/>
            <person name="Hornburger P."/>
            <person name="Mueller R.-W."/>
            <person name="Bruemmer F."/>
            <person name="Labrenz M."/>
            <person name="Spormann A.M."/>
            <person name="Op Den Camp H."/>
            <person name="Overmann J."/>
            <person name="Amann R."/>
            <person name="Jetten M.S.M."/>
            <person name="Mascher T."/>
            <person name="Medema M.H."/>
            <person name="Devos D.P."/>
            <person name="Kaster A.-K."/>
            <person name="Ovreas L."/>
            <person name="Rohde M."/>
            <person name="Galperin M.Y."/>
            <person name="Jogler C."/>
        </authorList>
    </citation>
    <scope>NUCLEOTIDE SEQUENCE [LARGE SCALE GENOMIC DNA]</scope>
    <source>
        <strain evidence="3 4">Poly41</strain>
    </source>
</reference>
<feature type="signal peptide" evidence="2">
    <location>
        <begin position="1"/>
        <end position="19"/>
    </location>
</feature>
<keyword evidence="4" id="KW-1185">Reference proteome</keyword>
<feature type="compositionally biased region" description="Basic and acidic residues" evidence="1">
    <location>
        <begin position="46"/>
        <end position="60"/>
    </location>
</feature>
<feature type="region of interest" description="Disordered" evidence="1">
    <location>
        <begin position="16"/>
        <end position="60"/>
    </location>
</feature>
<gene>
    <name evidence="3" type="ORF">Poly41_25540</name>
</gene>
<name>A0A5C6DSF1_9BACT</name>
<evidence type="ECO:0008006" key="5">
    <source>
        <dbReference type="Google" id="ProtNLM"/>
    </source>
</evidence>
<evidence type="ECO:0000256" key="2">
    <source>
        <dbReference type="SAM" id="SignalP"/>
    </source>
</evidence>
<dbReference type="Gene3D" id="2.120.10.10">
    <property type="match status" value="1"/>
</dbReference>
<keyword evidence="2" id="KW-0732">Signal</keyword>
<feature type="compositionally biased region" description="Basic and acidic residues" evidence="1">
    <location>
        <begin position="24"/>
        <end position="33"/>
    </location>
</feature>
<sequence precursor="true">MYRIFLTLALLWSTPSAPAQQTGRSEKHGDGTSRNEVLMSNDPDSDDRVSSDVDAPEPRPHVRVSTVATNGMPKDIVKRGSTWNFGPGSLWTHNGWQYAAYWDDQCQVSVARRQLPKGAWSVISLPGYKRTENIDRGKAGPKSQGFGDSHEKVAMGISADGVIHLAFDHHVSTLHYRRSKTSVATHPMLHPWTTDLFEPVKDHLGGPTIEAVTYPCFTRDGDRLLLYLRLNGGSGSADSHFFEYANGQWQINDFDASKLIDKHWSGGNGTVNAYPHGLIVRDGRRHLTWCWRDTPVASTCHDLCYAYSDDHGKTWLNNDGVLIGVLGKQFINADSPGVAVFRIPPGTRYQNGGSMTVDARGRVHVLMRGEDGQPAYFQRDPGTKQWTRGKTDVLGTLVAGDHDRLYVVADGNVLFAPAEDPSKLSVRYTGNESLFTDSKPSVDAMCGDLDRWISVIGQSGTTVSVADYDVAENDVSDSQP</sequence>
<evidence type="ECO:0000313" key="4">
    <source>
        <dbReference type="Proteomes" id="UP000319143"/>
    </source>
</evidence>